<proteinExistence type="predicted"/>
<evidence type="ECO:0000313" key="2">
    <source>
        <dbReference type="Proteomes" id="UP000251205"/>
    </source>
</evidence>
<protein>
    <submittedName>
        <fullName evidence="1">Uncharacterized protein</fullName>
    </submittedName>
</protein>
<dbReference type="EMBL" id="QMKK01000042">
    <property type="protein sequence ID" value="RAX40383.1"/>
    <property type="molecule type" value="Genomic_DNA"/>
</dbReference>
<accession>A0A329YAM1</accession>
<comment type="caution">
    <text evidence="1">The sequence shown here is derived from an EMBL/GenBank/DDBJ whole genome shotgun (WGS) entry which is preliminary data.</text>
</comment>
<dbReference type="Proteomes" id="UP000251205">
    <property type="component" value="Unassembled WGS sequence"/>
</dbReference>
<evidence type="ECO:0000313" key="1">
    <source>
        <dbReference type="EMBL" id="RAX40383.1"/>
    </source>
</evidence>
<gene>
    <name evidence="1" type="ORF">DQ393_17365</name>
</gene>
<sequence>MLNSFWMFSPSIFWNGLGAKRSGCKSHALLGGADKGLAQQTEVAISCAALNRMLGCARPKSVPPKLAIA</sequence>
<dbReference type="AlphaFoldDB" id="A0A329YAM1"/>
<organism evidence="1 2">
    <name type="scientific">Rhizobium tropici</name>
    <dbReference type="NCBI Taxonomy" id="398"/>
    <lineage>
        <taxon>Bacteria</taxon>
        <taxon>Pseudomonadati</taxon>
        <taxon>Pseudomonadota</taxon>
        <taxon>Alphaproteobacteria</taxon>
        <taxon>Hyphomicrobiales</taxon>
        <taxon>Rhizobiaceae</taxon>
        <taxon>Rhizobium/Agrobacterium group</taxon>
        <taxon>Rhizobium</taxon>
    </lineage>
</organism>
<name>A0A329YAM1_RHITR</name>
<reference evidence="1 2" key="1">
    <citation type="submission" date="2018-06" db="EMBL/GenBank/DDBJ databases">
        <title>Whole Genome Sequence of an efficient microsymbiont, Rhizobium tropici.</title>
        <authorList>
            <person name="Srinivasan R."/>
            <person name="Singh H.V."/>
            <person name="Srivastava R."/>
            <person name="Kumari B."/>
            <person name="Radhakrishna A."/>
        </authorList>
    </citation>
    <scope>NUCLEOTIDE SEQUENCE [LARGE SCALE GENOMIC DNA]</scope>
    <source>
        <strain evidence="1 2">IGFRI Rhizo-19</strain>
    </source>
</reference>